<dbReference type="SMART" id="SM00829">
    <property type="entry name" value="PKS_ER"/>
    <property type="match status" value="1"/>
</dbReference>
<feature type="domain" description="Enoyl reductase (ER)" evidence="15">
    <location>
        <begin position="40"/>
        <end position="361"/>
    </location>
</feature>
<dbReference type="AlphaFoldDB" id="A0A3M7R1B6"/>
<dbReference type="InterPro" id="IPR051034">
    <property type="entry name" value="Mito_Enoyl-ACP_Reductase"/>
</dbReference>
<evidence type="ECO:0000256" key="4">
    <source>
        <dbReference type="ARBA" id="ARBA00022832"/>
    </source>
</evidence>
<name>A0A3M7R1B6_BRAPC</name>
<dbReference type="CDD" id="cd08290">
    <property type="entry name" value="ETR"/>
    <property type="match status" value="1"/>
</dbReference>
<keyword evidence="7" id="KW-0560">Oxidoreductase</keyword>
<dbReference type="SUPFAM" id="SSF51735">
    <property type="entry name" value="NAD(P)-binding Rossmann-fold domains"/>
    <property type="match status" value="1"/>
</dbReference>
<evidence type="ECO:0000256" key="9">
    <source>
        <dbReference type="ARBA" id="ARBA00023128"/>
    </source>
</evidence>
<dbReference type="InterPro" id="IPR011032">
    <property type="entry name" value="GroES-like_sf"/>
</dbReference>
<evidence type="ECO:0000256" key="1">
    <source>
        <dbReference type="ARBA" id="ARBA00004173"/>
    </source>
</evidence>
<dbReference type="Gene3D" id="3.90.180.10">
    <property type="entry name" value="Medium-chain alcohol dehydrogenases, catalytic domain"/>
    <property type="match status" value="1"/>
</dbReference>
<evidence type="ECO:0000259" key="15">
    <source>
        <dbReference type="SMART" id="SM00829"/>
    </source>
</evidence>
<keyword evidence="9" id="KW-0496">Mitochondrion</keyword>
<dbReference type="Pfam" id="PF08240">
    <property type="entry name" value="ADH_N"/>
    <property type="match status" value="1"/>
</dbReference>
<keyword evidence="6" id="KW-0809">Transit peptide</keyword>
<keyword evidence="8" id="KW-0443">Lipid metabolism</keyword>
<dbReference type="InterPro" id="IPR036291">
    <property type="entry name" value="NAD(P)-bd_dom_sf"/>
</dbReference>
<keyword evidence="17" id="KW-1185">Reference proteome</keyword>
<keyword evidence="3" id="KW-0444">Lipid biosynthesis</keyword>
<dbReference type="Pfam" id="PF00107">
    <property type="entry name" value="ADH_zinc_N"/>
    <property type="match status" value="1"/>
</dbReference>
<evidence type="ECO:0000256" key="7">
    <source>
        <dbReference type="ARBA" id="ARBA00023002"/>
    </source>
</evidence>
<gene>
    <name evidence="16" type="ORF">BpHYR1_036864</name>
</gene>
<dbReference type="InterPro" id="IPR020843">
    <property type="entry name" value="ER"/>
</dbReference>
<comment type="catalytic activity">
    <reaction evidence="14">
        <text>a 2,3-saturated acyl-[ACP] + NADP(+) = a (2E)-enoyl-[ACP] + NADPH + H(+)</text>
        <dbReference type="Rhea" id="RHEA:22564"/>
        <dbReference type="Rhea" id="RHEA-COMP:9925"/>
        <dbReference type="Rhea" id="RHEA-COMP:9926"/>
        <dbReference type="ChEBI" id="CHEBI:15378"/>
        <dbReference type="ChEBI" id="CHEBI:57783"/>
        <dbReference type="ChEBI" id="CHEBI:58349"/>
        <dbReference type="ChEBI" id="CHEBI:78784"/>
        <dbReference type="ChEBI" id="CHEBI:78785"/>
        <dbReference type="EC" id="1.3.1.104"/>
    </reaction>
</comment>
<evidence type="ECO:0000256" key="11">
    <source>
        <dbReference type="ARBA" id="ARBA00038963"/>
    </source>
</evidence>
<evidence type="ECO:0000256" key="5">
    <source>
        <dbReference type="ARBA" id="ARBA00022857"/>
    </source>
</evidence>
<keyword evidence="4" id="KW-0276">Fatty acid metabolism</keyword>
<dbReference type="InterPro" id="IPR013149">
    <property type="entry name" value="ADH-like_C"/>
</dbReference>
<evidence type="ECO:0000256" key="12">
    <source>
        <dbReference type="ARBA" id="ARBA00041058"/>
    </source>
</evidence>
<dbReference type="InterPro" id="IPR013154">
    <property type="entry name" value="ADH-like_N"/>
</dbReference>
<dbReference type="GO" id="GO:0006633">
    <property type="term" value="P:fatty acid biosynthetic process"/>
    <property type="evidence" value="ECO:0007669"/>
    <property type="project" value="UniProtKB-KW"/>
</dbReference>
<proteinExistence type="inferred from homology"/>
<organism evidence="16 17">
    <name type="scientific">Brachionus plicatilis</name>
    <name type="common">Marine rotifer</name>
    <name type="synonym">Brachionus muelleri</name>
    <dbReference type="NCBI Taxonomy" id="10195"/>
    <lineage>
        <taxon>Eukaryota</taxon>
        <taxon>Metazoa</taxon>
        <taxon>Spiralia</taxon>
        <taxon>Gnathifera</taxon>
        <taxon>Rotifera</taxon>
        <taxon>Eurotatoria</taxon>
        <taxon>Monogononta</taxon>
        <taxon>Pseudotrocha</taxon>
        <taxon>Ploima</taxon>
        <taxon>Brachionidae</taxon>
        <taxon>Brachionus</taxon>
    </lineage>
</organism>
<dbReference type="SUPFAM" id="SSF50129">
    <property type="entry name" value="GroES-like"/>
    <property type="match status" value="1"/>
</dbReference>
<evidence type="ECO:0000256" key="14">
    <source>
        <dbReference type="ARBA" id="ARBA00048843"/>
    </source>
</evidence>
<reference evidence="16 17" key="1">
    <citation type="journal article" date="2018" name="Sci. Rep.">
        <title>Genomic signatures of local adaptation to the degree of environmental predictability in rotifers.</title>
        <authorList>
            <person name="Franch-Gras L."/>
            <person name="Hahn C."/>
            <person name="Garcia-Roger E.M."/>
            <person name="Carmona M.J."/>
            <person name="Serra M."/>
            <person name="Gomez A."/>
        </authorList>
    </citation>
    <scope>NUCLEOTIDE SEQUENCE [LARGE SCALE GENOMIC DNA]</scope>
    <source>
        <strain evidence="16">HYR1</strain>
    </source>
</reference>
<dbReference type="PANTHER" id="PTHR43981:SF2">
    <property type="entry name" value="ENOYL-[ACYL-CARRIER-PROTEIN] REDUCTASE, MITOCHONDRIAL"/>
    <property type="match status" value="1"/>
</dbReference>
<dbReference type="PANTHER" id="PTHR43981">
    <property type="entry name" value="ENOYL-[ACYL-CARRIER-PROTEIN] REDUCTASE, MITOCHONDRIAL"/>
    <property type="match status" value="1"/>
</dbReference>
<comment type="similarity">
    <text evidence="2">Belongs to the zinc-containing alcohol dehydrogenase family. Quinone oxidoreductase subfamily.</text>
</comment>
<accession>A0A3M7R1B6</accession>
<evidence type="ECO:0000313" key="17">
    <source>
        <dbReference type="Proteomes" id="UP000276133"/>
    </source>
</evidence>
<dbReference type="FunFam" id="3.40.50.720:FF:000112">
    <property type="entry name" value="Enoyl-[acyl-carrier-protein] reductase 1, mitochondrial"/>
    <property type="match status" value="1"/>
</dbReference>
<protein>
    <recommendedName>
        <fullName evidence="12">Enoyl-[acyl-carrier-protein] reductase, mitochondrial</fullName>
        <ecNumber evidence="11">1.3.1.104</ecNumber>
    </recommendedName>
    <alternativeName>
        <fullName evidence="13">2-enoyl thioester reductase</fullName>
    </alternativeName>
</protein>
<dbReference type="GO" id="GO:0141148">
    <property type="term" value="F:enoyl-[acyl-carrier-protein] reductase (NADPH) activity"/>
    <property type="evidence" value="ECO:0007669"/>
    <property type="project" value="UniProtKB-EC"/>
</dbReference>
<dbReference type="GO" id="GO:0005739">
    <property type="term" value="C:mitochondrion"/>
    <property type="evidence" value="ECO:0007669"/>
    <property type="project" value="UniProtKB-SubCell"/>
</dbReference>
<dbReference type="Gene3D" id="3.40.50.720">
    <property type="entry name" value="NAD(P)-binding Rossmann-like Domain"/>
    <property type="match status" value="1"/>
</dbReference>
<evidence type="ECO:0000256" key="2">
    <source>
        <dbReference type="ARBA" id="ARBA00010371"/>
    </source>
</evidence>
<comment type="caution">
    <text evidence="16">The sequence shown here is derived from an EMBL/GenBank/DDBJ whole genome shotgun (WGS) entry which is preliminary data.</text>
</comment>
<evidence type="ECO:0000313" key="16">
    <source>
        <dbReference type="EMBL" id="RNA17058.1"/>
    </source>
</evidence>
<sequence>MVLKLIRLGLMVKKNAYLSNHFSHFHTFKATELLIKDYGNFNSALTICQSSLDTSNLGPNDLFLKLVCSPINPADVNIIQGKYGILPSTLPSLMGNEGLFEVLEVHSANSSFKKGDWVIPTESNWGTWRSHAIADQNLFYKVPNNLDKFACATIKVNPCTAYLMLTLFKNFEPNETVIQNGANSSVGQAVIQLGKLMNLNVVNIVRKRENQQDLNDYLKSIGAKYVFTEDELRKSVLTHDLWEEIPKPKFALNCVGGRATTDMIRLLDKDSMVITYGGMSKQPLTLNTADFIFKDLKCFGFWLTTWKERNPNDYKKVLDNLFELIKKNQFKGPKCEEFTLHDYQKAFERFQTPFLTSKICFTS</sequence>
<dbReference type="EMBL" id="REGN01004544">
    <property type="protein sequence ID" value="RNA17058.1"/>
    <property type="molecule type" value="Genomic_DNA"/>
</dbReference>
<dbReference type="OrthoDB" id="7482721at2759"/>
<keyword evidence="5" id="KW-0521">NADP</keyword>
<dbReference type="STRING" id="10195.A0A3M7R1B6"/>
<evidence type="ECO:0000256" key="10">
    <source>
        <dbReference type="ARBA" id="ARBA00023160"/>
    </source>
</evidence>
<evidence type="ECO:0000256" key="3">
    <source>
        <dbReference type="ARBA" id="ARBA00022516"/>
    </source>
</evidence>
<dbReference type="Proteomes" id="UP000276133">
    <property type="component" value="Unassembled WGS sequence"/>
</dbReference>
<comment type="subcellular location">
    <subcellularLocation>
        <location evidence="1">Mitochondrion</location>
    </subcellularLocation>
</comment>
<keyword evidence="10" id="KW-0275">Fatty acid biosynthesis</keyword>
<dbReference type="EC" id="1.3.1.104" evidence="11"/>
<evidence type="ECO:0000256" key="6">
    <source>
        <dbReference type="ARBA" id="ARBA00022946"/>
    </source>
</evidence>
<evidence type="ECO:0000256" key="13">
    <source>
        <dbReference type="ARBA" id="ARBA00042123"/>
    </source>
</evidence>
<evidence type="ECO:0000256" key="8">
    <source>
        <dbReference type="ARBA" id="ARBA00023098"/>
    </source>
</evidence>